<dbReference type="GO" id="GO:0009982">
    <property type="term" value="F:pseudouridine synthase activity"/>
    <property type="evidence" value="ECO:0007669"/>
    <property type="project" value="InterPro"/>
</dbReference>
<dbReference type="InterPro" id="IPR050188">
    <property type="entry name" value="RluA_PseudoU_synthase"/>
</dbReference>
<reference evidence="5" key="1">
    <citation type="submission" date="2023-05" db="EMBL/GenBank/DDBJ databases">
        <title>Metabolic capabilities are highly conserved among human nasal-associated Corynebacterium species in pangenomic analyses.</title>
        <authorList>
            <person name="Tran T.H."/>
            <person name="Roberts A.Q."/>
            <person name="Escapa I.F."/>
            <person name="Gao W."/>
            <person name="Conlan S."/>
            <person name="Kong H."/>
            <person name="Segre J.A."/>
            <person name="Kelly M.S."/>
            <person name="Lemon K.P."/>
        </authorList>
    </citation>
    <scope>NUCLEOTIDE SEQUENCE</scope>
    <source>
        <strain evidence="5">KPL2773</strain>
    </source>
</reference>
<evidence type="ECO:0000313" key="5">
    <source>
        <dbReference type="EMBL" id="MDK4306144.1"/>
    </source>
</evidence>
<gene>
    <name evidence="5" type="ORF">QPX42_01025</name>
</gene>
<protein>
    <recommendedName>
        <fullName evidence="2">RNA pseudouridylate synthase</fullName>
    </recommendedName>
    <alternativeName>
        <fullName evidence="3">RNA-uridine isomerase</fullName>
    </alternativeName>
</protein>
<dbReference type="PANTHER" id="PTHR21600">
    <property type="entry name" value="MITOCHONDRIAL RNA PSEUDOURIDINE SYNTHASE"/>
    <property type="match status" value="1"/>
</dbReference>
<dbReference type="GO" id="GO:0003723">
    <property type="term" value="F:RNA binding"/>
    <property type="evidence" value="ECO:0007669"/>
    <property type="project" value="InterPro"/>
</dbReference>
<dbReference type="EMBL" id="JASNVH010000001">
    <property type="protein sequence ID" value="MDK4306144.1"/>
    <property type="molecule type" value="Genomic_DNA"/>
</dbReference>
<evidence type="ECO:0000259" key="4">
    <source>
        <dbReference type="Pfam" id="PF00849"/>
    </source>
</evidence>
<evidence type="ECO:0000313" key="6">
    <source>
        <dbReference type="Proteomes" id="UP001224412"/>
    </source>
</evidence>
<dbReference type="Proteomes" id="UP001224412">
    <property type="component" value="Unassembled WGS sequence"/>
</dbReference>
<comment type="caution">
    <text evidence="5">The sequence shown here is derived from an EMBL/GenBank/DDBJ whole genome shotgun (WGS) entry which is preliminary data.</text>
</comment>
<dbReference type="InterPro" id="IPR006145">
    <property type="entry name" value="PsdUridine_synth_RsuA/RluA"/>
</dbReference>
<dbReference type="PANTHER" id="PTHR21600:SF84">
    <property type="entry name" value="PSEUDOURIDINE SYNTHASE RSUA_RLUA-LIKE DOMAIN-CONTAINING PROTEIN"/>
    <property type="match status" value="1"/>
</dbReference>
<dbReference type="RefSeq" id="WP_284589334.1">
    <property type="nucleotide sequence ID" value="NZ_JASNUC010000023.1"/>
</dbReference>
<evidence type="ECO:0000256" key="1">
    <source>
        <dbReference type="ARBA" id="ARBA00000073"/>
    </source>
</evidence>
<dbReference type="InterPro" id="IPR020103">
    <property type="entry name" value="PsdUridine_synth_cat_dom_sf"/>
</dbReference>
<evidence type="ECO:0000256" key="3">
    <source>
        <dbReference type="ARBA" id="ARBA00033164"/>
    </source>
</evidence>
<dbReference type="SUPFAM" id="SSF55120">
    <property type="entry name" value="Pseudouridine synthase"/>
    <property type="match status" value="1"/>
</dbReference>
<dbReference type="GO" id="GO:0000455">
    <property type="term" value="P:enzyme-directed rRNA pseudouridine synthesis"/>
    <property type="evidence" value="ECO:0007669"/>
    <property type="project" value="TreeGrafter"/>
</dbReference>
<dbReference type="Pfam" id="PF00849">
    <property type="entry name" value="PseudoU_synth_2"/>
    <property type="match status" value="1"/>
</dbReference>
<accession>A0AAP4BNF6</accession>
<name>A0AAP4BNF6_9CORY</name>
<comment type="catalytic activity">
    <reaction evidence="1">
        <text>a uridine in RNA = a pseudouridine in RNA</text>
        <dbReference type="Rhea" id="RHEA:48348"/>
        <dbReference type="Rhea" id="RHEA-COMP:12068"/>
        <dbReference type="Rhea" id="RHEA-COMP:12069"/>
        <dbReference type="ChEBI" id="CHEBI:65314"/>
        <dbReference type="ChEBI" id="CHEBI:65315"/>
    </reaction>
</comment>
<dbReference type="GO" id="GO:0140098">
    <property type="term" value="F:catalytic activity, acting on RNA"/>
    <property type="evidence" value="ECO:0007669"/>
    <property type="project" value="UniProtKB-ARBA"/>
</dbReference>
<organism evidence="5 6">
    <name type="scientific">Corynebacterium pseudodiphtheriticum</name>
    <dbReference type="NCBI Taxonomy" id="37637"/>
    <lineage>
        <taxon>Bacteria</taxon>
        <taxon>Bacillati</taxon>
        <taxon>Actinomycetota</taxon>
        <taxon>Actinomycetes</taxon>
        <taxon>Mycobacteriales</taxon>
        <taxon>Corynebacteriaceae</taxon>
        <taxon>Corynebacterium</taxon>
    </lineage>
</organism>
<dbReference type="Gene3D" id="3.30.2350.10">
    <property type="entry name" value="Pseudouridine synthase"/>
    <property type="match status" value="1"/>
</dbReference>
<evidence type="ECO:0000256" key="2">
    <source>
        <dbReference type="ARBA" id="ARBA00031870"/>
    </source>
</evidence>
<proteinExistence type="predicted"/>
<feature type="domain" description="Pseudouridine synthase RsuA/RluA-like" evidence="4">
    <location>
        <begin position="107"/>
        <end position="273"/>
    </location>
</feature>
<dbReference type="AlphaFoldDB" id="A0AAP4BNF6"/>
<sequence>MRRKSTPLPIKDGLNPTRIRIQGAPPSGIRAVDAVAEVIFSQRHRHPDDNWEAIYQRFRDHEVVRHNGAPLSPNELLPENCEVFFYKTPAPEAEIPYQLTIIHRDDDLLVVHKPPFMATMPRARHIVQTATVQLRRLTGIPEISPAHRLDRLTSGLVVFTTRSELRGPYQTLFAQRQVSKVYEAVAAYDPELADSLAHDGRLSWRSRLEKHPGELQGRFVEGETNAITYVDAITPCSPAEQTELEKIHGPQPPLARYRLAPVTGKTHQLRLHMWAAGVPILGDPVYPRIYKEDEEDFAVPMHLIAREISFTDPLNGRQRSFRTKLGVLDTLQQS</sequence>